<evidence type="ECO:0000313" key="1">
    <source>
        <dbReference type="Proteomes" id="UP000887580"/>
    </source>
</evidence>
<protein>
    <submittedName>
        <fullName evidence="2">N-acetyltransferase domain-containing protein</fullName>
    </submittedName>
</protein>
<sequence length="224" mass="25554">MFDPKKHFNMIAEMFIQMFSQNEPMTRAAGAKPKDIVKVYNEILEHALNQPYSVLAFIGEKCVGWSLNFISTDFSKDNTDPNLNFTNDLTEEIKKKNNESQIANRIEVVIDEIERNYPHFIPDCKKLFKLDVLFVDPNYGGKGIGTKLTKKGIELARENKCDYLMSVASAGGSGKIFEKLGLKCVRELPFEIFIDNGEKIFKELHDGNKTVKLMFLKLDSNEKS</sequence>
<evidence type="ECO:0000313" key="2">
    <source>
        <dbReference type="WBParaSite" id="PS1159_v2.g3467.t1"/>
    </source>
</evidence>
<proteinExistence type="predicted"/>
<accession>A0AC35GAZ9</accession>
<reference evidence="2" key="1">
    <citation type="submission" date="2022-11" db="UniProtKB">
        <authorList>
            <consortium name="WormBaseParasite"/>
        </authorList>
    </citation>
    <scope>IDENTIFICATION</scope>
</reference>
<dbReference type="WBParaSite" id="PS1159_v2.g3467.t1">
    <property type="protein sequence ID" value="PS1159_v2.g3467.t1"/>
    <property type="gene ID" value="PS1159_v2.g3467"/>
</dbReference>
<dbReference type="Proteomes" id="UP000887580">
    <property type="component" value="Unplaced"/>
</dbReference>
<name>A0AC35GAZ9_9BILA</name>
<organism evidence="1 2">
    <name type="scientific">Panagrolaimus sp. PS1159</name>
    <dbReference type="NCBI Taxonomy" id="55785"/>
    <lineage>
        <taxon>Eukaryota</taxon>
        <taxon>Metazoa</taxon>
        <taxon>Ecdysozoa</taxon>
        <taxon>Nematoda</taxon>
        <taxon>Chromadorea</taxon>
        <taxon>Rhabditida</taxon>
        <taxon>Tylenchina</taxon>
        <taxon>Panagrolaimomorpha</taxon>
        <taxon>Panagrolaimoidea</taxon>
        <taxon>Panagrolaimidae</taxon>
        <taxon>Panagrolaimus</taxon>
    </lineage>
</organism>